<name>A0A5D0CKH6_9BACL</name>
<reference evidence="1 2" key="1">
    <citation type="submission" date="2019-08" db="EMBL/GenBank/DDBJ databases">
        <title>Genome sequencing of Paenibacillus faecis DSM 23593(T).</title>
        <authorList>
            <person name="Kook J.-K."/>
            <person name="Park S.-N."/>
            <person name="Lim Y.K."/>
        </authorList>
    </citation>
    <scope>NUCLEOTIDE SEQUENCE [LARGE SCALE GENOMIC DNA]</scope>
    <source>
        <strain evidence="1 2">DSM 23593</strain>
    </source>
</reference>
<dbReference type="EMBL" id="VSDO01000005">
    <property type="protein sequence ID" value="TYA10436.1"/>
    <property type="molecule type" value="Genomic_DNA"/>
</dbReference>
<sequence length="269" mass="32293">MIQYQLKDWKEIVPWQNGNCSTLHWFALTDAHYWFNFKGVEFPKYSDEIIREWKPENDSKFVDYPFARIFWDICEVIRHVENSVPNEIFQKINSLDKLKKYIELLKNWIELAWDESDEQFDEVYEVARGWLYCRRLDFGYLTGGPDCFLIRNEDQLHIYWFAEYQNDKGISLWSSHEGTFSCNYFEFIEDLVKSFKAFGLDMNKQISALLESNPTDLEIDSEQILTNQSQYEELVSAFENKKLLYADTPDWKHIVNTMNEISRQLESRI</sequence>
<accession>A0A5D0CKH6</accession>
<dbReference type="InterPro" id="IPR046026">
    <property type="entry name" value="DUF5984"/>
</dbReference>
<dbReference type="AlphaFoldDB" id="A0A5D0CKH6"/>
<dbReference type="RefSeq" id="WP_148456006.1">
    <property type="nucleotide sequence ID" value="NZ_VSDO01000005.1"/>
</dbReference>
<evidence type="ECO:0000313" key="2">
    <source>
        <dbReference type="Proteomes" id="UP000325218"/>
    </source>
</evidence>
<evidence type="ECO:0000313" key="1">
    <source>
        <dbReference type="EMBL" id="TYA10436.1"/>
    </source>
</evidence>
<dbReference type="Proteomes" id="UP000325218">
    <property type="component" value="Unassembled WGS sequence"/>
</dbReference>
<dbReference type="OrthoDB" id="8216186at2"/>
<protein>
    <submittedName>
        <fullName evidence="1">Uncharacterized protein</fullName>
    </submittedName>
</protein>
<gene>
    <name evidence="1" type="ORF">FRY98_21705</name>
</gene>
<keyword evidence="2" id="KW-1185">Reference proteome</keyword>
<comment type="caution">
    <text evidence="1">The sequence shown here is derived from an EMBL/GenBank/DDBJ whole genome shotgun (WGS) entry which is preliminary data.</text>
</comment>
<organism evidence="1 2">
    <name type="scientific">Paenibacillus faecis</name>
    <dbReference type="NCBI Taxonomy" id="862114"/>
    <lineage>
        <taxon>Bacteria</taxon>
        <taxon>Bacillati</taxon>
        <taxon>Bacillota</taxon>
        <taxon>Bacilli</taxon>
        <taxon>Bacillales</taxon>
        <taxon>Paenibacillaceae</taxon>
        <taxon>Paenibacillus</taxon>
    </lineage>
</organism>
<dbReference type="Pfam" id="PF19446">
    <property type="entry name" value="DUF5984"/>
    <property type="match status" value="1"/>
</dbReference>
<proteinExistence type="predicted"/>